<dbReference type="Proteomes" id="UP000214646">
    <property type="component" value="Unassembled WGS sequence"/>
</dbReference>
<name>A0A225DGW5_9BACT</name>
<accession>A0A225DGW5</accession>
<dbReference type="EMBL" id="NIDE01000017">
    <property type="protein sequence ID" value="OWK35635.1"/>
    <property type="molecule type" value="Genomic_DNA"/>
</dbReference>
<evidence type="ECO:0000256" key="1">
    <source>
        <dbReference type="SAM" id="MobiDB-lite"/>
    </source>
</evidence>
<dbReference type="GO" id="GO:0006313">
    <property type="term" value="P:DNA transposition"/>
    <property type="evidence" value="ECO:0007669"/>
    <property type="project" value="InterPro"/>
</dbReference>
<feature type="region of interest" description="Disordered" evidence="1">
    <location>
        <begin position="269"/>
        <end position="289"/>
    </location>
</feature>
<feature type="region of interest" description="Disordered" evidence="1">
    <location>
        <begin position="608"/>
        <end position="741"/>
    </location>
</feature>
<feature type="domain" description="Transposase IS4-like" evidence="2">
    <location>
        <begin position="310"/>
        <end position="523"/>
    </location>
</feature>
<dbReference type="GO" id="GO:0004803">
    <property type="term" value="F:transposase activity"/>
    <property type="evidence" value="ECO:0007669"/>
    <property type="project" value="InterPro"/>
</dbReference>
<protein>
    <recommendedName>
        <fullName evidence="2">Transposase IS4-like domain-containing protein</fullName>
    </recommendedName>
</protein>
<keyword evidence="4" id="KW-1185">Reference proteome</keyword>
<evidence type="ECO:0000259" key="2">
    <source>
        <dbReference type="Pfam" id="PF01609"/>
    </source>
</evidence>
<evidence type="ECO:0000313" key="3">
    <source>
        <dbReference type="EMBL" id="OWK35635.1"/>
    </source>
</evidence>
<dbReference type="AlphaFoldDB" id="A0A225DGW5"/>
<dbReference type="OrthoDB" id="227425at2"/>
<organism evidence="3 4">
    <name type="scientific">Fimbriiglobus ruber</name>
    <dbReference type="NCBI Taxonomy" id="1908690"/>
    <lineage>
        <taxon>Bacteria</taxon>
        <taxon>Pseudomonadati</taxon>
        <taxon>Planctomycetota</taxon>
        <taxon>Planctomycetia</taxon>
        <taxon>Gemmatales</taxon>
        <taxon>Gemmataceae</taxon>
        <taxon>Fimbriiglobus</taxon>
    </lineage>
</organism>
<evidence type="ECO:0000313" key="4">
    <source>
        <dbReference type="Proteomes" id="UP000214646"/>
    </source>
</evidence>
<dbReference type="InterPro" id="IPR002559">
    <property type="entry name" value="Transposase_11"/>
</dbReference>
<comment type="caution">
    <text evidence="3">The sequence shown here is derived from an EMBL/GenBank/DDBJ whole genome shotgun (WGS) entry which is preliminary data.</text>
</comment>
<gene>
    <name evidence="3" type="ORF">FRUB_08198</name>
</gene>
<reference evidence="4" key="1">
    <citation type="submission" date="2017-06" db="EMBL/GenBank/DDBJ databases">
        <title>Genome analysis of Fimbriiglobus ruber SP5, the first member of the order Planctomycetales with confirmed chitinolytic capability.</title>
        <authorList>
            <person name="Ravin N.V."/>
            <person name="Rakitin A.L."/>
            <person name="Ivanova A.A."/>
            <person name="Beletsky A.V."/>
            <person name="Kulichevskaya I.S."/>
            <person name="Mardanov A.V."/>
            <person name="Dedysh S.N."/>
        </authorList>
    </citation>
    <scope>NUCLEOTIDE SEQUENCE [LARGE SCALE GENOMIC DNA]</scope>
    <source>
        <strain evidence="4">SP5</strain>
    </source>
</reference>
<dbReference type="Pfam" id="PF01609">
    <property type="entry name" value="DDE_Tnp_1"/>
    <property type="match status" value="1"/>
</dbReference>
<sequence length="741" mass="82244">MRHAVDPRQGRLFDPSDGIIPPLGRKRIEDGWQAIFRHSLLQLMPVRQLGKHCDPAVGRPTKERYPVAGLLFLQEMNNWTTAEAVDAYLFRTDVPYALNLEPGSDEMCDRTLERDRALFIDDELAAKVMDAVTGQLIEHLQLAIDRQRLDSTHTFSHMGRFGRTRLMGVAIERFLTQVQRHHEADYTALPAKLRQRSAPSPARLFAVTGPSAEDRDRTRQHVADDLQGLIERFADHAGRRERSRYKTRVTIFAQPCEIVDDRVQVRAKAGGSCRQNPSDPDATYDAHKGPGYQVQLSETCSEDNDVQRIVATLPQTAASPDAEALAEVLRDSEKNDRWPDSMLADTSFGGDEKVRMAAEKGVALVRPVAGPKGEVQAEDAAAAAVSARAPLTVDDFAVDERTGQATAGPAGRIPLQTVYDRELGTATIAMRATDGVTCSFRSSRPIKKSGEVYRLRHTDKQRRLEGRRQEEEADVFKERYAKRSGIESTNRGLERRLGLGRLRVRGRKAMFHAIYMKVAGWNLLRAVASGRWKRIAEAGEGPARWFWLLCVVLLFPGWLQLFPQLGQDVTRTMPIEARLFDPLEPAGCTPADLRRGVVLPFLHQQAGDNVLPSRGRQSRGLFFPPAAFPRSETTTRLMPTSGDGANPSHSALDSRPTRPDFSPAGSTPRSRARPWSPERIPPGSSRPPRTPDSSRAWTPRPTGARGSRTGSPAHPPCGPSGRSPDGTPRRRPVVLSRHRGP</sequence>
<feature type="compositionally biased region" description="Basic residues" evidence="1">
    <location>
        <begin position="729"/>
        <end position="741"/>
    </location>
</feature>
<dbReference type="GO" id="GO:0003677">
    <property type="term" value="F:DNA binding"/>
    <property type="evidence" value="ECO:0007669"/>
    <property type="project" value="InterPro"/>
</dbReference>
<proteinExistence type="predicted"/>